<proteinExistence type="predicted"/>
<evidence type="ECO:0000313" key="1">
    <source>
        <dbReference type="EMBL" id="SVD52620.1"/>
    </source>
</evidence>
<protein>
    <submittedName>
        <fullName evidence="1">Uncharacterized protein</fullName>
    </submittedName>
</protein>
<gene>
    <name evidence="1" type="ORF">METZ01_LOCUS405474</name>
</gene>
<sequence>MSKICSNISHPLIALINTDSFYGSNFILSGSET</sequence>
<organism evidence="1">
    <name type="scientific">marine metagenome</name>
    <dbReference type="NCBI Taxonomy" id="408172"/>
    <lineage>
        <taxon>unclassified sequences</taxon>
        <taxon>metagenomes</taxon>
        <taxon>ecological metagenomes</taxon>
    </lineage>
</organism>
<dbReference type="AlphaFoldDB" id="A0A382W1X8"/>
<dbReference type="EMBL" id="UINC01156290">
    <property type="protein sequence ID" value="SVD52620.1"/>
    <property type="molecule type" value="Genomic_DNA"/>
</dbReference>
<reference evidence="1" key="1">
    <citation type="submission" date="2018-05" db="EMBL/GenBank/DDBJ databases">
        <authorList>
            <person name="Lanie J.A."/>
            <person name="Ng W.-L."/>
            <person name="Kazmierczak K.M."/>
            <person name="Andrzejewski T.M."/>
            <person name="Davidsen T.M."/>
            <person name="Wayne K.J."/>
            <person name="Tettelin H."/>
            <person name="Glass J.I."/>
            <person name="Rusch D."/>
            <person name="Podicherti R."/>
            <person name="Tsui H.-C.T."/>
            <person name="Winkler M.E."/>
        </authorList>
    </citation>
    <scope>NUCLEOTIDE SEQUENCE</scope>
</reference>
<accession>A0A382W1X8</accession>
<name>A0A382W1X8_9ZZZZ</name>